<proteinExistence type="predicted"/>
<reference evidence="2 3" key="1">
    <citation type="submission" date="2017-09" db="EMBL/GenBank/DDBJ databases">
        <title>Large-scale bioinformatics analysis of Bacillus genomes uncovers conserved roles of natural products in bacterial physiology.</title>
        <authorList>
            <consortium name="Agbiome Team Llc"/>
            <person name="Bleich R.M."/>
            <person name="Grubbs K.J."/>
            <person name="Santa Maria K.C."/>
            <person name="Allen S.E."/>
            <person name="Farag S."/>
            <person name="Shank E.A."/>
            <person name="Bowers A."/>
        </authorList>
    </citation>
    <scope>NUCLEOTIDE SEQUENCE [LARGE SCALE GENOMIC DNA]</scope>
    <source>
        <strain evidence="2 3">AFS067272</strain>
    </source>
</reference>
<sequence length="46" mass="5195">MDILAFILLILLLYVFCKVTYVALRLLAIVLIIVCIVQFGEKLLGL</sequence>
<dbReference type="RefSeq" id="WP_002058335.1">
    <property type="nucleotide sequence ID" value="NZ_NTUG01000025.1"/>
</dbReference>
<dbReference type="InterPro" id="IPR025053">
    <property type="entry name" value="DUF3985"/>
</dbReference>
<protein>
    <submittedName>
        <fullName evidence="2">DUF3985 domain-containing protein</fullName>
    </submittedName>
</protein>
<keyword evidence="1" id="KW-0812">Transmembrane</keyword>
<dbReference type="EMBL" id="NVBO01000141">
    <property type="protein sequence ID" value="PFR99246.1"/>
    <property type="molecule type" value="Genomic_DNA"/>
</dbReference>
<name>A0AA44Q8P4_BACCE</name>
<gene>
    <name evidence="2" type="ORF">COK38_16480</name>
</gene>
<evidence type="ECO:0000313" key="3">
    <source>
        <dbReference type="Proteomes" id="UP000226357"/>
    </source>
</evidence>
<evidence type="ECO:0000256" key="1">
    <source>
        <dbReference type="SAM" id="Phobius"/>
    </source>
</evidence>
<dbReference type="Pfam" id="PF13153">
    <property type="entry name" value="DUF3985"/>
    <property type="match status" value="1"/>
</dbReference>
<organism evidence="2 3">
    <name type="scientific">Bacillus cereus</name>
    <dbReference type="NCBI Taxonomy" id="1396"/>
    <lineage>
        <taxon>Bacteria</taxon>
        <taxon>Bacillati</taxon>
        <taxon>Bacillota</taxon>
        <taxon>Bacilli</taxon>
        <taxon>Bacillales</taxon>
        <taxon>Bacillaceae</taxon>
        <taxon>Bacillus</taxon>
        <taxon>Bacillus cereus group</taxon>
    </lineage>
</organism>
<dbReference type="AlphaFoldDB" id="A0AA44Q8P4"/>
<feature type="transmembrane region" description="Helical" evidence="1">
    <location>
        <begin position="27"/>
        <end position="44"/>
    </location>
</feature>
<keyword evidence="1" id="KW-0472">Membrane</keyword>
<keyword evidence="1" id="KW-1133">Transmembrane helix</keyword>
<comment type="caution">
    <text evidence="2">The sequence shown here is derived from an EMBL/GenBank/DDBJ whole genome shotgun (WGS) entry which is preliminary data.</text>
</comment>
<evidence type="ECO:0000313" key="2">
    <source>
        <dbReference type="EMBL" id="PFR99246.1"/>
    </source>
</evidence>
<accession>A0AA44Q8P4</accession>
<dbReference type="Proteomes" id="UP000226357">
    <property type="component" value="Unassembled WGS sequence"/>
</dbReference>